<proteinExistence type="predicted"/>
<dbReference type="Gene3D" id="3.40.50.2000">
    <property type="entry name" value="Glycogen Phosphorylase B"/>
    <property type="match status" value="1"/>
</dbReference>
<dbReference type="SUPFAM" id="SSF53756">
    <property type="entry name" value="UDP-Glycosyltransferase/glycogen phosphorylase"/>
    <property type="match status" value="1"/>
</dbReference>
<dbReference type="Proteomes" id="UP001196915">
    <property type="component" value="Unassembled WGS sequence"/>
</dbReference>
<organism evidence="1 2">
    <name type="scientific">Burkholderia multivorans</name>
    <dbReference type="NCBI Taxonomy" id="87883"/>
    <lineage>
        <taxon>Bacteria</taxon>
        <taxon>Pseudomonadati</taxon>
        <taxon>Pseudomonadota</taxon>
        <taxon>Betaproteobacteria</taxon>
        <taxon>Burkholderiales</taxon>
        <taxon>Burkholderiaceae</taxon>
        <taxon>Burkholderia</taxon>
        <taxon>Burkholderia cepacia complex</taxon>
    </lineage>
</organism>
<dbReference type="AlphaFoldDB" id="A0AAP2MLJ0"/>
<accession>A0AAP2MLJ0</accession>
<dbReference type="EMBL" id="JAHPMX010000001">
    <property type="protein sequence ID" value="MBU9355021.1"/>
    <property type="molecule type" value="Genomic_DNA"/>
</dbReference>
<name>A0AAP2MLJ0_9BURK</name>
<comment type="caution">
    <text evidence="1">The sequence shown here is derived from an EMBL/GenBank/DDBJ whole genome shotgun (WGS) entry which is preliminary data.</text>
</comment>
<keyword evidence="1" id="KW-0328">Glycosyltransferase</keyword>
<dbReference type="GO" id="GO:0016757">
    <property type="term" value="F:glycosyltransferase activity"/>
    <property type="evidence" value="ECO:0007669"/>
    <property type="project" value="UniProtKB-KW"/>
</dbReference>
<reference evidence="1" key="1">
    <citation type="submission" date="2021-06" db="EMBL/GenBank/DDBJ databases">
        <title>A collection of bacterial strains from the Burkholderia cepacia Research Laboratory and Repository.</title>
        <authorList>
            <person name="Lipuma J."/>
            <person name="Spilker T."/>
        </authorList>
    </citation>
    <scope>NUCLEOTIDE SEQUENCE</scope>
    <source>
        <strain evidence="1">AU37435</strain>
    </source>
</reference>
<sequence length="399" mass="44534">MIAKILQVTTYPIDHPDHGGKLRSFHIRKSLRERFRVETLSFSLGHDDSISEFSVTLDHDSCMRVIKNGYLADWGINDYLKNRPELKAQVVSAVEAFSPDIVLIEQPFMWPLIEEMLRNRTIGDVLVIYSSHNNEYALKKDVYASIFKEAELALNLARVEEIERGIAQRADLTLAVTESDVEYLRSMAPATDVLLYRNGHQGIGDVPTKSCWQQKFKDYERNWVFVGSWHPPNIDGLHALIAAGINELPSGRLKVWVFGNAGPGLMATYGLKESELPNFNIQGLAETSDINSAIAAATGVVLPVWGGGGSNLKTAQALLSGKAVVGSKYSFRGFENYMDEPGTFLFNSPADLVSGMNSVEVADSYNRPSVEKDLMWENLLSDLPVKIEQYFLKKSLRDN</sequence>
<gene>
    <name evidence="1" type="ORF">KTE52_01570</name>
</gene>
<keyword evidence="1" id="KW-0808">Transferase</keyword>
<protein>
    <submittedName>
        <fullName evidence="1">Glycosyltransferase</fullName>
        <ecNumber evidence="1">2.4.-.-</ecNumber>
    </submittedName>
</protein>
<dbReference type="EC" id="2.4.-.-" evidence="1"/>
<evidence type="ECO:0000313" key="1">
    <source>
        <dbReference type="EMBL" id="MBU9355021.1"/>
    </source>
</evidence>
<dbReference type="RefSeq" id="WP_175773761.1">
    <property type="nucleotide sequence ID" value="NZ_CADFDF010000002.1"/>
</dbReference>
<evidence type="ECO:0000313" key="2">
    <source>
        <dbReference type="Proteomes" id="UP001196915"/>
    </source>
</evidence>